<dbReference type="InterPro" id="IPR000515">
    <property type="entry name" value="MetI-like"/>
</dbReference>
<dbReference type="InterPro" id="IPR035906">
    <property type="entry name" value="MetI-like_sf"/>
</dbReference>
<comment type="subcellular location">
    <subcellularLocation>
        <location evidence="1">Cell inner membrane</location>
        <topology evidence="1">Multi-pass membrane protein</topology>
    </subcellularLocation>
    <subcellularLocation>
        <location evidence="9">Cell membrane</location>
        <topology evidence="9">Multi-pass membrane protein</topology>
    </subcellularLocation>
</comment>
<keyword evidence="3 9" id="KW-0813">Transport</keyword>
<proteinExistence type="inferred from homology"/>
<dbReference type="PANTHER" id="PTHR30614:SF37">
    <property type="entry name" value="AMINO-ACID ABC TRANSPORTER PERMEASE PROTEIN YHDX-RELATED"/>
    <property type="match status" value="1"/>
</dbReference>
<dbReference type="PANTHER" id="PTHR30614">
    <property type="entry name" value="MEMBRANE COMPONENT OF AMINO ACID ABC TRANSPORTER"/>
    <property type="match status" value="1"/>
</dbReference>
<dbReference type="Pfam" id="PF00528">
    <property type="entry name" value="BPD_transp_1"/>
    <property type="match status" value="1"/>
</dbReference>
<gene>
    <name evidence="11" type="ORF">EHI47_34905</name>
</gene>
<dbReference type="GO" id="GO:0022857">
    <property type="term" value="F:transmembrane transporter activity"/>
    <property type="evidence" value="ECO:0007669"/>
    <property type="project" value="InterPro"/>
</dbReference>
<dbReference type="InterPro" id="IPR043429">
    <property type="entry name" value="ArtM/GltK/GlnP/TcyL/YhdX-like"/>
</dbReference>
<keyword evidence="5 9" id="KW-0812">Transmembrane</keyword>
<dbReference type="GO" id="GO:0006865">
    <property type="term" value="P:amino acid transport"/>
    <property type="evidence" value="ECO:0007669"/>
    <property type="project" value="UniProtKB-KW"/>
</dbReference>
<reference evidence="11 12" key="1">
    <citation type="submission" date="2019-01" db="EMBL/GenBank/DDBJ databases">
        <title>RHIZO-ID as a novel technology for direct rhizobia identification.</title>
        <authorList>
            <person name="De Meyer S.E."/>
        </authorList>
    </citation>
    <scope>NUCLEOTIDE SEQUENCE [LARGE SCALE GENOMIC DNA]</scope>
    <source>
        <strain evidence="11 12">WSM448</strain>
    </source>
</reference>
<protein>
    <submittedName>
        <fullName evidence="11">ABC transporter permease subunit</fullName>
    </submittedName>
</protein>
<dbReference type="InterPro" id="IPR010065">
    <property type="entry name" value="AA_ABC_transptr_permease_3TM"/>
</dbReference>
<keyword evidence="8 9" id="KW-0472">Membrane</keyword>
<evidence type="ECO:0000256" key="1">
    <source>
        <dbReference type="ARBA" id="ARBA00004429"/>
    </source>
</evidence>
<evidence type="ECO:0000256" key="5">
    <source>
        <dbReference type="ARBA" id="ARBA00022692"/>
    </source>
</evidence>
<feature type="transmembrane region" description="Helical" evidence="9">
    <location>
        <begin position="228"/>
        <end position="248"/>
    </location>
</feature>
<evidence type="ECO:0000256" key="9">
    <source>
        <dbReference type="RuleBase" id="RU363032"/>
    </source>
</evidence>
<dbReference type="EMBL" id="SBHX01000104">
    <property type="protein sequence ID" value="RWX21898.1"/>
    <property type="molecule type" value="Genomic_DNA"/>
</dbReference>
<comment type="caution">
    <text evidence="11">The sequence shown here is derived from an EMBL/GenBank/DDBJ whole genome shotgun (WGS) entry which is preliminary data.</text>
</comment>
<dbReference type="Proteomes" id="UP000283817">
    <property type="component" value="Unassembled WGS sequence"/>
</dbReference>
<organism evidence="11 12">
    <name type="scientific">Rhizobium leguminosarum</name>
    <dbReference type="NCBI Taxonomy" id="384"/>
    <lineage>
        <taxon>Bacteria</taxon>
        <taxon>Pseudomonadati</taxon>
        <taxon>Pseudomonadota</taxon>
        <taxon>Alphaproteobacteria</taxon>
        <taxon>Hyphomicrobiales</taxon>
        <taxon>Rhizobiaceae</taxon>
        <taxon>Rhizobium/Agrobacterium group</taxon>
        <taxon>Rhizobium</taxon>
    </lineage>
</organism>
<keyword evidence="7 9" id="KW-1133">Transmembrane helix</keyword>
<feature type="transmembrane region" description="Helical" evidence="9">
    <location>
        <begin position="371"/>
        <end position="392"/>
    </location>
</feature>
<dbReference type="SUPFAM" id="SSF161098">
    <property type="entry name" value="MetI-like"/>
    <property type="match status" value="2"/>
</dbReference>
<keyword evidence="6" id="KW-0029">Amino-acid transport</keyword>
<sequence length="402" mass="43116">MNNLTQVRLEPSTPLSAGRRRSARIRHKMIHGSIVIAAIALVAAVGVAIQQSLMARGISFSFDYLSRSSQFNMSEGFATAWQGWWPVFAEVTSTSTNLQMLTAGLFNTIKVAILAIIFSTLVGVVFGVARLSTNWLIRQCAFIVVEFVRNTPLLIQVVFWYFAFFLQLAPVTDAANVETWFVFGQSGLFLPLPQISGGSGFGTLALVIAAIAFLLAACSSRLSSSLRWSMLAAGILAATGSYIAGFRIELALPVVGRFGATGGIQLSAEMSAILTAVIVNSTAYIAEIVRGAIEGLPKGQWEAAASVGLSRRDTIRDVILPQVFRIILPSLANRYISLTKDTSLGIAIGFPDLFNVSGTVANQSGHSLETVVIVMAVYLLLSWIISALISYANARATLEGSR</sequence>
<dbReference type="GO" id="GO:0043190">
    <property type="term" value="C:ATP-binding cassette (ABC) transporter complex"/>
    <property type="evidence" value="ECO:0007669"/>
    <property type="project" value="InterPro"/>
</dbReference>
<name>A0A444HJQ8_RHILE</name>
<dbReference type="AlphaFoldDB" id="A0A444HJQ8"/>
<evidence type="ECO:0000256" key="6">
    <source>
        <dbReference type="ARBA" id="ARBA00022970"/>
    </source>
</evidence>
<evidence type="ECO:0000313" key="11">
    <source>
        <dbReference type="EMBL" id="RWX21898.1"/>
    </source>
</evidence>
<evidence type="ECO:0000313" key="12">
    <source>
        <dbReference type="Proteomes" id="UP000283817"/>
    </source>
</evidence>
<feature type="transmembrane region" description="Helical" evidence="9">
    <location>
        <begin position="111"/>
        <end position="132"/>
    </location>
</feature>
<dbReference type="PROSITE" id="PS50928">
    <property type="entry name" value="ABC_TM1"/>
    <property type="match status" value="1"/>
</dbReference>
<evidence type="ECO:0000256" key="3">
    <source>
        <dbReference type="ARBA" id="ARBA00022448"/>
    </source>
</evidence>
<feature type="transmembrane region" description="Helical" evidence="9">
    <location>
        <begin position="153"/>
        <end position="172"/>
    </location>
</feature>
<feature type="transmembrane region" description="Helical" evidence="9">
    <location>
        <begin position="29"/>
        <end position="49"/>
    </location>
</feature>
<evidence type="ECO:0000256" key="8">
    <source>
        <dbReference type="ARBA" id="ARBA00023136"/>
    </source>
</evidence>
<evidence type="ECO:0000259" key="10">
    <source>
        <dbReference type="PROSITE" id="PS50928"/>
    </source>
</evidence>
<dbReference type="CDD" id="cd06261">
    <property type="entry name" value="TM_PBP2"/>
    <property type="match status" value="1"/>
</dbReference>
<evidence type="ECO:0000256" key="2">
    <source>
        <dbReference type="ARBA" id="ARBA00010072"/>
    </source>
</evidence>
<accession>A0A444HJQ8</accession>
<evidence type="ECO:0000256" key="4">
    <source>
        <dbReference type="ARBA" id="ARBA00022475"/>
    </source>
</evidence>
<feature type="transmembrane region" description="Helical" evidence="9">
    <location>
        <begin position="192"/>
        <end position="216"/>
    </location>
</feature>
<comment type="similarity">
    <text evidence="2">Belongs to the binding-protein-dependent transport system permease family. HisMQ subfamily.</text>
</comment>
<keyword evidence="4" id="KW-1003">Cell membrane</keyword>
<dbReference type="NCBIfam" id="TIGR01726">
    <property type="entry name" value="HEQRo_perm_3TM"/>
    <property type="match status" value="1"/>
</dbReference>
<evidence type="ECO:0000256" key="7">
    <source>
        <dbReference type="ARBA" id="ARBA00022989"/>
    </source>
</evidence>
<dbReference type="Gene3D" id="1.10.3720.10">
    <property type="entry name" value="MetI-like"/>
    <property type="match status" value="1"/>
</dbReference>
<feature type="domain" description="ABC transmembrane type-1" evidence="10">
    <location>
        <begin position="105"/>
        <end position="389"/>
    </location>
</feature>